<evidence type="ECO:0000256" key="1">
    <source>
        <dbReference type="ARBA" id="ARBA00010457"/>
    </source>
</evidence>
<proteinExistence type="inferred from homology"/>
<dbReference type="GO" id="GO:0046872">
    <property type="term" value="F:metal ion binding"/>
    <property type="evidence" value="ECO:0007669"/>
    <property type="project" value="InterPro"/>
</dbReference>
<keyword evidence="4" id="KW-1185">Reference proteome</keyword>
<dbReference type="Gene3D" id="2.60.40.200">
    <property type="entry name" value="Superoxide dismutase, copper/zinc binding domain"/>
    <property type="match status" value="1"/>
</dbReference>
<dbReference type="InterPro" id="IPR036423">
    <property type="entry name" value="SOD-like_Cu/Zn_dom_sf"/>
</dbReference>
<protein>
    <recommendedName>
        <fullName evidence="5">Superoxide dismutase copper/zinc binding domain-containing protein</fullName>
    </recommendedName>
</protein>
<sequence length="217" mass="22107">MPFAEGENAVVYDEKLVPSGAKGEVTVASKGEGTVSELSVDGLLPDRQYGAHLHVNPCGENPDDSGPHFRGQEATGTPTSTAGPEESPTGSPDESPTGSPTNGPQGFAASPTSGPTNGPTDSPTGAPTDTMAPSPNGTATAQNPANPVNEVWLDLKTNSEGDAEAKSKQPWTLSETRLPGSLVIHAKPTTTEGPQAGEAGERVACLTLTRAPNNNND</sequence>
<dbReference type="SUPFAM" id="SSF49329">
    <property type="entry name" value="Cu,Zn superoxide dismutase-like"/>
    <property type="match status" value="1"/>
</dbReference>
<evidence type="ECO:0000313" key="4">
    <source>
        <dbReference type="Proteomes" id="UP000248544"/>
    </source>
</evidence>
<gene>
    <name evidence="3" type="ORF">C1I98_37450</name>
</gene>
<reference evidence="3 4" key="1">
    <citation type="submission" date="2018-01" db="EMBL/GenBank/DDBJ databases">
        <title>Draft genome sequence of Sphaerisporangium sp. 7K107.</title>
        <authorList>
            <person name="Sahin N."/>
            <person name="Saygin H."/>
            <person name="Ay H."/>
        </authorList>
    </citation>
    <scope>NUCLEOTIDE SEQUENCE [LARGE SCALE GENOMIC DNA]</scope>
    <source>
        <strain evidence="3 4">7K107</strain>
    </source>
</reference>
<dbReference type="Proteomes" id="UP000248544">
    <property type="component" value="Unassembled WGS sequence"/>
</dbReference>
<organism evidence="3 4">
    <name type="scientific">Spongiactinospora gelatinilytica</name>
    <dbReference type="NCBI Taxonomy" id="2666298"/>
    <lineage>
        <taxon>Bacteria</taxon>
        <taxon>Bacillati</taxon>
        <taxon>Actinomycetota</taxon>
        <taxon>Actinomycetes</taxon>
        <taxon>Streptosporangiales</taxon>
        <taxon>Streptosporangiaceae</taxon>
        <taxon>Spongiactinospora</taxon>
    </lineage>
</organism>
<feature type="compositionally biased region" description="Polar residues" evidence="2">
    <location>
        <begin position="74"/>
        <end position="146"/>
    </location>
</feature>
<comment type="similarity">
    <text evidence="1">Belongs to the Cu-Zn superoxide dismutase family.</text>
</comment>
<evidence type="ECO:0000313" key="3">
    <source>
        <dbReference type="EMBL" id="PZG20645.1"/>
    </source>
</evidence>
<feature type="compositionally biased region" description="Basic and acidic residues" evidence="2">
    <location>
        <begin position="157"/>
        <end position="167"/>
    </location>
</feature>
<feature type="region of interest" description="Disordered" evidence="2">
    <location>
        <begin position="50"/>
        <end position="180"/>
    </location>
</feature>
<evidence type="ECO:0000256" key="2">
    <source>
        <dbReference type="SAM" id="MobiDB-lite"/>
    </source>
</evidence>
<dbReference type="GO" id="GO:0006801">
    <property type="term" value="P:superoxide metabolic process"/>
    <property type="evidence" value="ECO:0007669"/>
    <property type="project" value="InterPro"/>
</dbReference>
<dbReference type="EMBL" id="POUA01000599">
    <property type="protein sequence ID" value="PZG20645.1"/>
    <property type="molecule type" value="Genomic_DNA"/>
</dbReference>
<name>A0A2W2EWJ3_9ACTN</name>
<comment type="caution">
    <text evidence="3">The sequence shown here is derived from an EMBL/GenBank/DDBJ whole genome shotgun (WGS) entry which is preliminary data.</text>
</comment>
<accession>A0A2W2EWJ3</accession>
<evidence type="ECO:0008006" key="5">
    <source>
        <dbReference type="Google" id="ProtNLM"/>
    </source>
</evidence>
<dbReference type="AlphaFoldDB" id="A0A2W2EWJ3"/>